<dbReference type="PROSITE" id="PS50113">
    <property type="entry name" value="PAC"/>
    <property type="match status" value="1"/>
</dbReference>
<dbReference type="SMART" id="SM00267">
    <property type="entry name" value="GGDEF"/>
    <property type="match status" value="1"/>
</dbReference>
<dbReference type="PROSITE" id="PS50112">
    <property type="entry name" value="PAS"/>
    <property type="match status" value="1"/>
</dbReference>
<dbReference type="Pfam" id="PF00990">
    <property type="entry name" value="GGDEF"/>
    <property type="match status" value="1"/>
</dbReference>
<reference evidence="5" key="2">
    <citation type="journal article" date="2020" name="Environ. Microbiol.">
        <title>The extreme plant-growth-promoting properties of Pantoea phytobeneficialis MSR2 revealed by functional and genomic analysis.</title>
        <authorList>
            <person name="Nascimento F.X."/>
            <person name="Hernandez A.G."/>
            <person name="Glick B.R."/>
            <person name="Rossi M.J."/>
        </authorList>
    </citation>
    <scope>NUCLEOTIDE SEQUENCE</scope>
    <source>
        <strain evidence="5">MSR2</strain>
    </source>
</reference>
<sequence length="315" mass="35414">MSDEALLQQIQNLKKHNARLKRIAHDARNKLSAALDGTGLCLWQLDIPSGKLVIFNRRWGAMLGFQPKELNAKFEVWREHLHPEDADEVLKAFYDHIEGRAPYYEALHRMVAKNGTITWVLDRGRVSEWDEQGNPLKVTGTHIDMTKEKNYEAQLSTLANHDPLTGLTNRHSLQTHFSQMKKQGPLCLAYIDLDNFKHVNDTLGHRSGDEVLMQLSQRMRDAVLSSVVIGRIGGDEFVLLMPFLIDFPKVRIMAQTLLDAALTPFELGNGTAEIGASIGIAQVQVQDSFDDALMRADEAMYSIKKNGKQGFGLVP</sequence>
<evidence type="ECO:0000259" key="3">
    <source>
        <dbReference type="PROSITE" id="PS50887"/>
    </source>
</evidence>
<feature type="domain" description="PAS" evidence="1">
    <location>
        <begin position="27"/>
        <end position="100"/>
    </location>
</feature>
<evidence type="ECO:0000313" key="6">
    <source>
        <dbReference type="Proteomes" id="UP000424872"/>
    </source>
</evidence>
<dbReference type="PROSITE" id="PS50887">
    <property type="entry name" value="GGDEF"/>
    <property type="match status" value="1"/>
</dbReference>
<keyword evidence="7" id="KW-1185">Reference proteome</keyword>
<dbReference type="CDD" id="cd01949">
    <property type="entry name" value="GGDEF"/>
    <property type="match status" value="1"/>
</dbReference>
<dbReference type="SUPFAM" id="SSF55073">
    <property type="entry name" value="Nucleotide cyclase"/>
    <property type="match status" value="1"/>
</dbReference>
<evidence type="ECO:0000259" key="1">
    <source>
        <dbReference type="PROSITE" id="PS50112"/>
    </source>
</evidence>
<accession>A0AAP9H5S8</accession>
<reference evidence="4" key="3">
    <citation type="submission" date="2023-07" db="EMBL/GenBank/DDBJ databases">
        <title>The extreme plant-growth-promoting properties of Pantoea phytobeneficialis PF55 revealed by functional and genomic analysis.</title>
        <authorList>
            <person name="Nascimento F.X."/>
            <person name="Marcio R.J."/>
        </authorList>
    </citation>
    <scope>NUCLEOTIDE SEQUENCE</scope>
    <source>
        <strain evidence="4">PF55</strain>
    </source>
</reference>
<dbReference type="InterPro" id="IPR029787">
    <property type="entry name" value="Nucleotide_cyclase"/>
</dbReference>
<name>A0AAP9H5S8_9GAMM</name>
<dbReference type="InterPro" id="IPR000160">
    <property type="entry name" value="GGDEF_dom"/>
</dbReference>
<dbReference type="KEGG" id="ppho:CTZ24_12005"/>
<evidence type="ECO:0000259" key="2">
    <source>
        <dbReference type="PROSITE" id="PS50113"/>
    </source>
</evidence>
<dbReference type="InterPro" id="IPR013655">
    <property type="entry name" value="PAS_fold_3"/>
</dbReference>
<dbReference type="NCBIfam" id="TIGR00229">
    <property type="entry name" value="sensory_box"/>
    <property type="match status" value="1"/>
</dbReference>
<dbReference type="InterPro" id="IPR000700">
    <property type="entry name" value="PAS-assoc_C"/>
</dbReference>
<dbReference type="EMBL" id="CP024636">
    <property type="protein sequence ID" value="QGR07103.1"/>
    <property type="molecule type" value="Genomic_DNA"/>
</dbReference>
<dbReference type="Pfam" id="PF08447">
    <property type="entry name" value="PAS_3"/>
    <property type="match status" value="1"/>
</dbReference>
<reference evidence="6" key="1">
    <citation type="submission" date="2017-11" db="EMBL/GenBank/DDBJ databases">
        <title>Genome sequence of Pantoea sp. MSR2.</title>
        <authorList>
            <person name="Nascimento F.X."/>
        </authorList>
    </citation>
    <scope>NUCLEOTIDE SEQUENCE [LARGE SCALE GENOMIC DNA]</scope>
    <source>
        <strain evidence="6">MSR2</strain>
    </source>
</reference>
<dbReference type="NCBIfam" id="TIGR00254">
    <property type="entry name" value="GGDEF"/>
    <property type="match status" value="1"/>
</dbReference>
<dbReference type="SMART" id="SM00091">
    <property type="entry name" value="PAS"/>
    <property type="match status" value="1"/>
</dbReference>
<dbReference type="SUPFAM" id="SSF55785">
    <property type="entry name" value="PYP-like sensor domain (PAS domain)"/>
    <property type="match status" value="1"/>
</dbReference>
<organism evidence="5 6">
    <name type="scientific">Pantoea phytobeneficialis</name>
    <dbReference type="NCBI Taxonomy" id="2052056"/>
    <lineage>
        <taxon>Bacteria</taxon>
        <taxon>Pseudomonadati</taxon>
        <taxon>Pseudomonadota</taxon>
        <taxon>Gammaproteobacteria</taxon>
        <taxon>Enterobacterales</taxon>
        <taxon>Erwiniaceae</taxon>
        <taxon>Pantoea</taxon>
    </lineage>
</organism>
<dbReference type="AlphaFoldDB" id="A0AAP9H5S8"/>
<evidence type="ECO:0000313" key="5">
    <source>
        <dbReference type="EMBL" id="QGR07103.1"/>
    </source>
</evidence>
<dbReference type="Gene3D" id="3.30.450.20">
    <property type="entry name" value="PAS domain"/>
    <property type="match status" value="1"/>
</dbReference>
<evidence type="ECO:0000313" key="4">
    <source>
        <dbReference type="EMBL" id="MDO6409152.1"/>
    </source>
</evidence>
<keyword evidence="4" id="KW-0808">Transferase</keyword>
<keyword evidence="4" id="KW-0548">Nucleotidyltransferase</keyword>
<feature type="domain" description="PAC" evidence="2">
    <location>
        <begin position="104"/>
        <end position="157"/>
    </location>
</feature>
<dbReference type="EMBL" id="JAUOOM010000026">
    <property type="protein sequence ID" value="MDO6409152.1"/>
    <property type="molecule type" value="Genomic_DNA"/>
</dbReference>
<evidence type="ECO:0000313" key="7">
    <source>
        <dbReference type="Proteomes" id="UP001171299"/>
    </source>
</evidence>
<protein>
    <submittedName>
        <fullName evidence="5">Sensor domain-containing diguanylate cyclase</fullName>
        <ecNumber evidence="4">2.7.7.65</ecNumber>
    </submittedName>
</protein>
<proteinExistence type="predicted"/>
<dbReference type="Proteomes" id="UP001171299">
    <property type="component" value="Unassembled WGS sequence"/>
</dbReference>
<dbReference type="InterPro" id="IPR035965">
    <property type="entry name" value="PAS-like_dom_sf"/>
</dbReference>
<dbReference type="Gene3D" id="3.30.70.270">
    <property type="match status" value="1"/>
</dbReference>
<dbReference type="InterPro" id="IPR043128">
    <property type="entry name" value="Rev_trsase/Diguanyl_cyclase"/>
</dbReference>
<feature type="domain" description="GGDEF" evidence="3">
    <location>
        <begin position="184"/>
        <end position="315"/>
    </location>
</feature>
<gene>
    <name evidence="5" type="ORF">CTZ24_12005</name>
    <name evidence="4" type="ORF">Q3404_21500</name>
</gene>
<dbReference type="CDD" id="cd00130">
    <property type="entry name" value="PAS"/>
    <property type="match status" value="1"/>
</dbReference>
<dbReference type="InterPro" id="IPR000014">
    <property type="entry name" value="PAS"/>
</dbReference>
<dbReference type="GO" id="GO:0052621">
    <property type="term" value="F:diguanylate cyclase activity"/>
    <property type="evidence" value="ECO:0007669"/>
    <property type="project" value="UniProtKB-EC"/>
</dbReference>
<dbReference type="EC" id="2.7.7.65" evidence="4"/>
<dbReference type="InterPro" id="IPR052155">
    <property type="entry name" value="Biofilm_reg_signaling"/>
</dbReference>
<dbReference type="PANTHER" id="PTHR44757">
    <property type="entry name" value="DIGUANYLATE CYCLASE DGCP"/>
    <property type="match status" value="1"/>
</dbReference>
<dbReference type="PANTHER" id="PTHR44757:SF2">
    <property type="entry name" value="BIOFILM ARCHITECTURE MAINTENANCE PROTEIN MBAA"/>
    <property type="match status" value="1"/>
</dbReference>
<dbReference type="RefSeq" id="WP_208723627.1">
    <property type="nucleotide sequence ID" value="NZ_CP024636.1"/>
</dbReference>
<dbReference type="Proteomes" id="UP000424872">
    <property type="component" value="Chromosome"/>
</dbReference>